<name>A0AAJ1WUI3_9HYPH</name>
<proteinExistence type="predicted"/>
<dbReference type="RefSeq" id="WP_167369067.1">
    <property type="nucleotide sequence ID" value="NZ_FOQW01000015.1"/>
</dbReference>
<evidence type="ECO:0000256" key="1">
    <source>
        <dbReference type="SAM" id="Phobius"/>
    </source>
</evidence>
<evidence type="ECO:0000313" key="3">
    <source>
        <dbReference type="Proteomes" id="UP001223420"/>
    </source>
</evidence>
<reference evidence="2" key="1">
    <citation type="submission" date="2023-07" db="EMBL/GenBank/DDBJ databases">
        <title>Genomic Encyclopedia of Type Strains, Phase IV (KMG-IV): sequencing the most valuable type-strain genomes for metagenomic binning, comparative biology and taxonomic classification.</title>
        <authorList>
            <person name="Goeker M."/>
        </authorList>
    </citation>
    <scope>NUCLEOTIDE SEQUENCE</scope>
    <source>
        <strain evidence="2">DSM 19569</strain>
    </source>
</reference>
<protein>
    <submittedName>
        <fullName evidence="2">Membrane protein</fullName>
    </submittedName>
</protein>
<keyword evidence="1" id="KW-0812">Transmembrane</keyword>
<keyword evidence="1" id="KW-1133">Transmembrane helix</keyword>
<dbReference type="AlphaFoldDB" id="A0AAJ1WUI3"/>
<dbReference type="InterPro" id="IPR019284">
    <property type="entry name" value="RP532"/>
</dbReference>
<feature type="transmembrane region" description="Helical" evidence="1">
    <location>
        <begin position="90"/>
        <end position="108"/>
    </location>
</feature>
<evidence type="ECO:0000313" key="2">
    <source>
        <dbReference type="EMBL" id="MDQ0543674.1"/>
    </source>
</evidence>
<feature type="transmembrane region" description="Helical" evidence="1">
    <location>
        <begin position="66"/>
        <end position="84"/>
    </location>
</feature>
<organism evidence="2 3">
    <name type="scientific">Methylobacterium brachiatum</name>
    <dbReference type="NCBI Taxonomy" id="269660"/>
    <lineage>
        <taxon>Bacteria</taxon>
        <taxon>Pseudomonadati</taxon>
        <taxon>Pseudomonadota</taxon>
        <taxon>Alphaproteobacteria</taxon>
        <taxon>Hyphomicrobiales</taxon>
        <taxon>Methylobacteriaceae</taxon>
        <taxon>Methylobacterium</taxon>
    </lineage>
</organism>
<dbReference type="Pfam" id="PF10097">
    <property type="entry name" value="DUF2335"/>
    <property type="match status" value="1"/>
</dbReference>
<dbReference type="EMBL" id="JAUSWL010000004">
    <property type="protein sequence ID" value="MDQ0543674.1"/>
    <property type="molecule type" value="Genomic_DNA"/>
</dbReference>
<gene>
    <name evidence="2" type="ORF">QO001_002603</name>
</gene>
<comment type="caution">
    <text evidence="2">The sequence shown here is derived from an EMBL/GenBank/DDBJ whole genome shotgun (WGS) entry which is preliminary data.</text>
</comment>
<dbReference type="GeneID" id="90834046"/>
<sequence>MPVEVGRSSFWQGPLPPPAVLEGFARLVPDSPERIFRQWELEADHRRTYERQALEAAIRQDVRGQISALLFALAALSVAAFALWLGQPWVAGTIGGGTIASVVGAFLYQRVAAKAKSHPQSPGGR</sequence>
<keyword evidence="1" id="KW-0472">Membrane</keyword>
<dbReference type="Proteomes" id="UP001223420">
    <property type="component" value="Unassembled WGS sequence"/>
</dbReference>
<accession>A0AAJ1WUI3</accession>